<evidence type="ECO:0000313" key="1">
    <source>
        <dbReference type="EMBL" id="CRH06514.1"/>
    </source>
</evidence>
<dbReference type="PANTHER" id="PTHR40036">
    <property type="entry name" value="MACROCIN O-METHYLTRANSFERASE"/>
    <property type="match status" value="1"/>
</dbReference>
<dbReference type="InterPro" id="IPR008884">
    <property type="entry name" value="TylF_MeTrfase"/>
</dbReference>
<evidence type="ECO:0008006" key="2">
    <source>
        <dbReference type="Google" id="ProtNLM"/>
    </source>
</evidence>
<organism evidence="1">
    <name type="scientific">Magnetococcus massalia (strain MO-1)</name>
    <dbReference type="NCBI Taxonomy" id="451514"/>
    <lineage>
        <taxon>Bacteria</taxon>
        <taxon>Pseudomonadati</taxon>
        <taxon>Pseudomonadota</taxon>
        <taxon>Magnetococcia</taxon>
        <taxon>Magnetococcales</taxon>
        <taxon>Magnetococcaceae</taxon>
        <taxon>Magnetococcus</taxon>
    </lineage>
</organism>
<dbReference type="PANTHER" id="PTHR40036:SF1">
    <property type="entry name" value="MACROCIN O-METHYLTRANSFERASE"/>
    <property type="match status" value="1"/>
</dbReference>
<gene>
    <name evidence="1" type="ORF">MAGMO_2354</name>
</gene>
<dbReference type="InterPro" id="IPR029063">
    <property type="entry name" value="SAM-dependent_MTases_sf"/>
</dbReference>
<protein>
    <recommendedName>
        <fullName evidence="2">Macrocin-O-methyltransferase</fullName>
    </recommendedName>
</protein>
<dbReference type="Pfam" id="PF05711">
    <property type="entry name" value="TylF"/>
    <property type="match status" value="1"/>
</dbReference>
<name>A0A1S7LK18_MAGMO</name>
<dbReference type="AlphaFoldDB" id="A0A1S7LK18"/>
<dbReference type="Gene3D" id="3.40.50.150">
    <property type="entry name" value="Vaccinia Virus protein VP39"/>
    <property type="match status" value="1"/>
</dbReference>
<proteinExistence type="predicted"/>
<dbReference type="EMBL" id="LO017727">
    <property type="protein sequence ID" value="CRH06514.1"/>
    <property type="molecule type" value="Genomic_DNA"/>
</dbReference>
<accession>A0A1S7LK18</accession>
<reference evidence="1" key="1">
    <citation type="submission" date="2015-04" db="EMBL/GenBank/DDBJ databases">
        <authorList>
            <person name="Syromyatnikov M.Y."/>
            <person name="Popov V.N."/>
        </authorList>
    </citation>
    <scope>NUCLEOTIDE SEQUENCE</scope>
    <source>
        <strain evidence="1">MO-1</strain>
    </source>
</reference>
<sequence>MIQRLAQFVNRRFYAVKQSIHDFIALHRLSSTQSALVKCVIARKLTYLTVQKAANLVHLCQKIEEDDIPGMFVEAGCALGGSSILIGSNKSLARKFNIYDVFDMIPAPGEKDPRDAHQRYDVIRTGGSEGIDGDLYYGYETDVRKIVNRNLTEFGIDPDKASISFVKGFVQDTLVVDEAVAFAHVDVDWYEPVKICIERIFPKLSIGGVIVFDDYHDWGGAKKAIDEYLQKAPGQHTVNDTYGHMVVQRVA</sequence>
<dbReference type="SUPFAM" id="SSF53335">
    <property type="entry name" value="S-adenosyl-L-methionine-dependent methyltransferases"/>
    <property type="match status" value="1"/>
</dbReference>